<evidence type="ECO:0000313" key="1">
    <source>
        <dbReference type="EMBL" id="OSY53508.1"/>
    </source>
</evidence>
<proteinExistence type="predicted"/>
<sequence length="98" mass="11058">MKRRKSSRCAGLRRYWARRGGITSSQVSYRCDQKAVPHASLSASRVPWRAASQRRKCRAVSSHQQCVPYSLPMCHIVRAGWPAYRAARSPVIAAACER</sequence>
<comment type="caution">
    <text evidence="1">The sequence shown here is derived from an EMBL/GenBank/DDBJ whole genome shotgun (WGS) entry which is preliminary data.</text>
</comment>
<accession>A0A1Y2P2W9</accession>
<dbReference type="Proteomes" id="UP000194318">
    <property type="component" value="Unassembled WGS sequence"/>
</dbReference>
<name>A0A1Y2P2W9_STRFR</name>
<reference evidence="1 2" key="1">
    <citation type="submission" date="2016-09" db="EMBL/GenBank/DDBJ databases">
        <title>Streptomyces fradiae DSM40063, a candidate organism with high potential of specific P450 cytochromes.</title>
        <authorList>
            <person name="Grumaz C."/>
            <person name="Vainshtein Y."/>
            <person name="Kirstahler P."/>
            <person name="Sohn K."/>
        </authorList>
    </citation>
    <scope>NUCLEOTIDE SEQUENCE [LARGE SCALE GENOMIC DNA]</scope>
    <source>
        <strain evidence="1 2">DSM 40063</strain>
    </source>
</reference>
<organism evidence="1 2">
    <name type="scientific">Streptomyces fradiae ATCC 10745 = DSM 40063</name>
    <dbReference type="NCBI Taxonomy" id="1319510"/>
    <lineage>
        <taxon>Bacteria</taxon>
        <taxon>Bacillati</taxon>
        <taxon>Actinomycetota</taxon>
        <taxon>Actinomycetes</taxon>
        <taxon>Kitasatosporales</taxon>
        <taxon>Streptomycetaceae</taxon>
        <taxon>Streptomyces</taxon>
    </lineage>
</organism>
<evidence type="ECO:0000313" key="2">
    <source>
        <dbReference type="Proteomes" id="UP000194318"/>
    </source>
</evidence>
<dbReference type="EMBL" id="MIFZ01000078">
    <property type="protein sequence ID" value="OSY53508.1"/>
    <property type="molecule type" value="Genomic_DNA"/>
</dbReference>
<gene>
    <name evidence="1" type="ORF">BG846_00821</name>
</gene>
<dbReference type="AlphaFoldDB" id="A0A1Y2P2W9"/>
<protein>
    <submittedName>
        <fullName evidence="1">Uncharacterized protein</fullName>
    </submittedName>
</protein>